<proteinExistence type="predicted"/>
<dbReference type="PANTHER" id="PTHR38460:SF1">
    <property type="entry name" value="TAUTOMERASE YOLI-RELATED"/>
    <property type="match status" value="1"/>
</dbReference>
<dbReference type="SUPFAM" id="SSF55331">
    <property type="entry name" value="Tautomerase/MIF"/>
    <property type="match status" value="1"/>
</dbReference>
<keyword evidence="2" id="KW-1185">Reference proteome</keyword>
<protein>
    <submittedName>
        <fullName evidence="1">4-oxalocrotonate tautomerase</fullName>
    </submittedName>
</protein>
<dbReference type="Gene3D" id="3.30.429.10">
    <property type="entry name" value="Macrophage Migration Inhibitory Factor"/>
    <property type="match status" value="1"/>
</dbReference>
<dbReference type="AlphaFoldDB" id="A0A2P7AKC8"/>
<organism evidence="1 2">
    <name type="scientific">Phyllobacterium endophyticum</name>
    <dbReference type="NCBI Taxonomy" id="1149773"/>
    <lineage>
        <taxon>Bacteria</taxon>
        <taxon>Pseudomonadati</taxon>
        <taxon>Pseudomonadota</taxon>
        <taxon>Alphaproteobacteria</taxon>
        <taxon>Hyphomicrobiales</taxon>
        <taxon>Phyllobacteriaceae</taxon>
        <taxon>Phyllobacterium</taxon>
    </lineage>
</organism>
<name>A0A2P7AKC8_9HYPH</name>
<dbReference type="Pfam" id="PF14552">
    <property type="entry name" value="Tautomerase_2"/>
    <property type="match status" value="1"/>
</dbReference>
<dbReference type="InterPro" id="IPR014347">
    <property type="entry name" value="Tautomerase/MIF_sf"/>
</dbReference>
<sequence>MMPSTKLITGTWAKSRSQALLEALQRSIVTGLEVPEDDRDIIAEFIESENRIVPSGHDREKYTRIEILLYSGRELATKRRLYTEVINELTAFGLPKEEIKVILVEMPCDNWGIRGGIPGSEVDSAA</sequence>
<evidence type="ECO:0000313" key="1">
    <source>
        <dbReference type="EMBL" id="PSH54671.1"/>
    </source>
</evidence>
<evidence type="ECO:0000313" key="2">
    <source>
        <dbReference type="Proteomes" id="UP000241158"/>
    </source>
</evidence>
<dbReference type="PANTHER" id="PTHR38460">
    <property type="entry name" value="TAUTOMERASE YOLI-RELATED"/>
    <property type="match status" value="1"/>
</dbReference>
<gene>
    <name evidence="1" type="ORF">CU100_26210</name>
</gene>
<comment type="caution">
    <text evidence="1">The sequence shown here is derived from an EMBL/GenBank/DDBJ whole genome shotgun (WGS) entry which is preliminary data.</text>
</comment>
<dbReference type="Proteomes" id="UP000241158">
    <property type="component" value="Unassembled WGS sequence"/>
</dbReference>
<dbReference type="EMBL" id="PGGN01000008">
    <property type="protein sequence ID" value="PSH54671.1"/>
    <property type="molecule type" value="Genomic_DNA"/>
</dbReference>
<reference evidence="2" key="1">
    <citation type="submission" date="2017-11" db="EMBL/GenBank/DDBJ databases">
        <authorList>
            <person name="Kuznetsova I."/>
            <person name="Sazanova A."/>
            <person name="Chirak E."/>
            <person name="Safronova V."/>
            <person name="Willems A."/>
        </authorList>
    </citation>
    <scope>NUCLEOTIDE SEQUENCE [LARGE SCALE GENOMIC DNA]</scope>
    <source>
        <strain evidence="2">PEPV15</strain>
    </source>
</reference>
<dbReference type="InterPro" id="IPR037479">
    <property type="entry name" value="Tauto_MSAD"/>
</dbReference>
<accession>A0A2P7AKC8</accession>
<dbReference type="RefSeq" id="WP_106719575.1">
    <property type="nucleotide sequence ID" value="NZ_JACHXT010000003.1"/>
</dbReference>
<dbReference type="OrthoDB" id="9804765at2"/>